<sequence>MSDSKALYSSNAKRYIEDTVPSNLVDQGRYERSKAREARWNDNWKRQPVNLNEVVKQFAPGDIGHGHGVKYVFTSDRYEIRVDQVAGYPRIFDKRLKRYVKLDGKAGTNQETHFKILTRKEMDAQ</sequence>
<reference evidence="1 2" key="1">
    <citation type="submission" date="2017-05" db="EMBL/GenBank/DDBJ databases">
        <title>Bifidobacterium vansinderenii sp. nov.</title>
        <authorList>
            <person name="Lugli G.A."/>
            <person name="Duranti S."/>
            <person name="Mangifesta M."/>
        </authorList>
    </citation>
    <scope>NUCLEOTIDE SEQUENCE [LARGE SCALE GENOMIC DNA]</scope>
    <source>
        <strain evidence="1 2">Tam10B</strain>
    </source>
</reference>
<accession>A0A229VYZ5</accession>
<gene>
    <name evidence="1" type="ORF">Tam10B_0805</name>
</gene>
<dbReference type="Proteomes" id="UP000215433">
    <property type="component" value="Unassembled WGS sequence"/>
</dbReference>
<evidence type="ECO:0000313" key="2">
    <source>
        <dbReference type="Proteomes" id="UP000215433"/>
    </source>
</evidence>
<protein>
    <submittedName>
        <fullName evidence="1">Uncharacterized protein</fullName>
    </submittedName>
</protein>
<organism evidence="1 2">
    <name type="scientific">Bifidobacterium vansinderenii</name>
    <dbReference type="NCBI Taxonomy" id="1984871"/>
    <lineage>
        <taxon>Bacteria</taxon>
        <taxon>Bacillati</taxon>
        <taxon>Actinomycetota</taxon>
        <taxon>Actinomycetes</taxon>
        <taxon>Bifidobacteriales</taxon>
        <taxon>Bifidobacteriaceae</taxon>
        <taxon>Bifidobacterium</taxon>
    </lineage>
</organism>
<dbReference type="OrthoDB" id="2002806at2"/>
<proteinExistence type="predicted"/>
<keyword evidence="2" id="KW-1185">Reference proteome</keyword>
<dbReference type="AlphaFoldDB" id="A0A229VYZ5"/>
<comment type="caution">
    <text evidence="1">The sequence shown here is derived from an EMBL/GenBank/DDBJ whole genome shotgun (WGS) entry which is preliminary data.</text>
</comment>
<dbReference type="RefSeq" id="WP_093959980.1">
    <property type="nucleotide sequence ID" value="NZ_NEWD01000007.1"/>
</dbReference>
<name>A0A229VYZ5_9BIFI</name>
<dbReference type="EMBL" id="NEWD01000007">
    <property type="protein sequence ID" value="OXN00849.1"/>
    <property type="molecule type" value="Genomic_DNA"/>
</dbReference>
<evidence type="ECO:0000313" key="1">
    <source>
        <dbReference type="EMBL" id="OXN00849.1"/>
    </source>
</evidence>